<sequence length="445" mass="48462">MRKYGVALCLALCLMGLLGGCTFQSVDELYALPKLPGDYQNLQAEIEEVTVGSGAEYSAPRFGSYTQPVQFQDLNGDGTLEALAFFKVAGDEKPLKIYIFRLTDNGYEVGAVVEGDGTAIYSISYENLNDTPAKELVVNWQKSTNVTTLAIYSIAKYEVSELLTTPCTAFNVMDIDMDNQQEVLVIQLDTVEGSGGRVDCYGADKAALTLRGSAPLSQGITALESDTTRRGYLKGDVTAPALYVTSALGDGLVTDLFTWKDEALKNVTLNTETGVSSSTVRARDKAKPIDLNGDDVLELPMPQGQPGGIVGAPTLDTWYQYDVNGNAMLVYTTYHNFDYGWYFILPSGWVGRVTVTTDAAVVGEERTVFSYWDGEKAGAFLTIYRLTGPNRHMRARMGENRFTLYADDSTIYCAEFTPGGWSGGLDSDGVKDHFKITQTDWSAAG</sequence>
<accession>A0A212KA46</accession>
<feature type="chain" id="PRO_5038981853" description="FG-GAP repeat" evidence="1">
    <location>
        <begin position="20"/>
        <end position="445"/>
    </location>
</feature>
<dbReference type="EMBL" id="FLUN01000001">
    <property type="protein sequence ID" value="SBW08385.1"/>
    <property type="molecule type" value="Genomic_DNA"/>
</dbReference>
<evidence type="ECO:0000313" key="2">
    <source>
        <dbReference type="EMBL" id="SBW08385.1"/>
    </source>
</evidence>
<evidence type="ECO:0000256" key="1">
    <source>
        <dbReference type="SAM" id="SignalP"/>
    </source>
</evidence>
<gene>
    <name evidence="2" type="ORF">KL86CLO1_12447</name>
</gene>
<evidence type="ECO:0008006" key="3">
    <source>
        <dbReference type="Google" id="ProtNLM"/>
    </source>
</evidence>
<organism evidence="2">
    <name type="scientific">uncultured Eubacteriales bacterium</name>
    <dbReference type="NCBI Taxonomy" id="172733"/>
    <lineage>
        <taxon>Bacteria</taxon>
        <taxon>Bacillati</taxon>
        <taxon>Bacillota</taxon>
        <taxon>Clostridia</taxon>
        <taxon>Eubacteriales</taxon>
        <taxon>environmental samples</taxon>
    </lineage>
</organism>
<dbReference type="AlphaFoldDB" id="A0A212KA46"/>
<feature type="signal peptide" evidence="1">
    <location>
        <begin position="1"/>
        <end position="19"/>
    </location>
</feature>
<dbReference type="PROSITE" id="PS51257">
    <property type="entry name" value="PROKAR_LIPOPROTEIN"/>
    <property type="match status" value="1"/>
</dbReference>
<proteinExistence type="predicted"/>
<name>A0A212KA46_9FIRM</name>
<protein>
    <recommendedName>
        <fullName evidence="3">FG-GAP repeat</fullName>
    </recommendedName>
</protein>
<keyword evidence="1" id="KW-0732">Signal</keyword>
<reference evidence="2" key="1">
    <citation type="submission" date="2016-04" db="EMBL/GenBank/DDBJ databases">
        <authorList>
            <person name="Evans L.H."/>
            <person name="Alamgir A."/>
            <person name="Owens N."/>
            <person name="Weber N.D."/>
            <person name="Virtaneva K."/>
            <person name="Barbian K."/>
            <person name="Babar A."/>
            <person name="Rosenke K."/>
        </authorList>
    </citation>
    <scope>NUCLEOTIDE SEQUENCE</scope>
    <source>
        <strain evidence="2">86</strain>
    </source>
</reference>